<keyword evidence="3" id="KW-1185">Reference proteome</keyword>
<proteinExistence type="predicted"/>
<organism evidence="2 3">
    <name type="scientific">Micromonospora noduli</name>
    <dbReference type="NCBI Taxonomy" id="709876"/>
    <lineage>
        <taxon>Bacteria</taxon>
        <taxon>Bacillati</taxon>
        <taxon>Actinomycetota</taxon>
        <taxon>Actinomycetes</taxon>
        <taxon>Micromonosporales</taxon>
        <taxon>Micromonosporaceae</taxon>
        <taxon>Micromonospora</taxon>
    </lineage>
</organism>
<comment type="caution">
    <text evidence="2">The sequence shown here is derived from an EMBL/GenBank/DDBJ whole genome shotgun (WGS) entry which is preliminary data.</text>
</comment>
<gene>
    <name evidence="2" type="ORF">MED15_05719</name>
</gene>
<dbReference type="Proteomes" id="UP000249045">
    <property type="component" value="Unassembled WGS sequence"/>
</dbReference>
<reference evidence="2 3" key="1">
    <citation type="submission" date="2018-03" db="EMBL/GenBank/DDBJ databases">
        <title>Defining the species Micromonospora saelicesensis and Micromonospora noduli under the framework of genomics.</title>
        <authorList>
            <person name="Riesco R."/>
            <person name="Trujillo M.E."/>
        </authorList>
    </citation>
    <scope>NUCLEOTIDE SEQUENCE [LARGE SCALE GENOMIC DNA]</scope>
    <source>
        <strain evidence="2 3">MED15</strain>
    </source>
</reference>
<name>A0ABX9CWE7_9ACTN</name>
<sequence length="39" mass="3990">MPVEGGANLGDDTIDSQPLPSGPHGHPGDLPVEVRLLVC</sequence>
<evidence type="ECO:0000313" key="2">
    <source>
        <dbReference type="EMBL" id="RAO10502.1"/>
    </source>
</evidence>
<evidence type="ECO:0000256" key="1">
    <source>
        <dbReference type="SAM" id="MobiDB-lite"/>
    </source>
</evidence>
<evidence type="ECO:0000313" key="3">
    <source>
        <dbReference type="Proteomes" id="UP000249045"/>
    </source>
</evidence>
<protein>
    <submittedName>
        <fullName evidence="2">Uncharacterized protein</fullName>
    </submittedName>
</protein>
<feature type="region of interest" description="Disordered" evidence="1">
    <location>
        <begin position="1"/>
        <end position="31"/>
    </location>
</feature>
<dbReference type="EMBL" id="PYAC01000041">
    <property type="protein sequence ID" value="RAO10502.1"/>
    <property type="molecule type" value="Genomic_DNA"/>
</dbReference>
<accession>A0ABX9CWE7</accession>